<protein>
    <recommendedName>
        <fullName evidence="1">Methyltransferase type 12 domain-containing protein</fullName>
    </recommendedName>
</protein>
<dbReference type="EMBL" id="JABFTP020000144">
    <property type="protein sequence ID" value="KAL3281347.1"/>
    <property type="molecule type" value="Genomic_DNA"/>
</dbReference>
<reference evidence="2 3" key="1">
    <citation type="journal article" date="2021" name="BMC Biol.">
        <title>Horizontally acquired antibacterial genes associated with adaptive radiation of ladybird beetles.</title>
        <authorList>
            <person name="Li H.S."/>
            <person name="Tang X.F."/>
            <person name="Huang Y.H."/>
            <person name="Xu Z.Y."/>
            <person name="Chen M.L."/>
            <person name="Du X.Y."/>
            <person name="Qiu B.Y."/>
            <person name="Chen P.T."/>
            <person name="Zhang W."/>
            <person name="Slipinski A."/>
            <person name="Escalona H.E."/>
            <person name="Waterhouse R.M."/>
            <person name="Zwick A."/>
            <person name="Pang H."/>
        </authorList>
    </citation>
    <scope>NUCLEOTIDE SEQUENCE [LARGE SCALE GENOMIC DNA]</scope>
    <source>
        <strain evidence="2">SYSU2018</strain>
    </source>
</reference>
<dbReference type="InterPro" id="IPR029063">
    <property type="entry name" value="SAM-dependent_MTases_sf"/>
</dbReference>
<accession>A0ABD2NRI8</accession>
<dbReference type="CDD" id="cd02440">
    <property type="entry name" value="AdoMet_MTases"/>
    <property type="match status" value="1"/>
</dbReference>
<name>A0ABD2NRI8_9CUCU</name>
<dbReference type="Pfam" id="PF08242">
    <property type="entry name" value="Methyltransf_12"/>
    <property type="match status" value="1"/>
</dbReference>
<gene>
    <name evidence="2" type="ORF">HHI36_004559</name>
</gene>
<dbReference type="AlphaFoldDB" id="A0ABD2NRI8"/>
<dbReference type="SUPFAM" id="SSF53335">
    <property type="entry name" value="S-adenosyl-L-methionine-dependent methyltransferases"/>
    <property type="match status" value="1"/>
</dbReference>
<dbReference type="Proteomes" id="UP001516400">
    <property type="component" value="Unassembled WGS sequence"/>
</dbReference>
<dbReference type="Gene3D" id="3.40.50.150">
    <property type="entry name" value="Vaccinia Virus protein VP39"/>
    <property type="match status" value="1"/>
</dbReference>
<evidence type="ECO:0000313" key="2">
    <source>
        <dbReference type="EMBL" id="KAL3281347.1"/>
    </source>
</evidence>
<feature type="domain" description="Methyltransferase type 12" evidence="1">
    <location>
        <begin position="1"/>
        <end position="100"/>
    </location>
</feature>
<organism evidence="2 3">
    <name type="scientific">Cryptolaemus montrouzieri</name>
    <dbReference type="NCBI Taxonomy" id="559131"/>
    <lineage>
        <taxon>Eukaryota</taxon>
        <taxon>Metazoa</taxon>
        <taxon>Ecdysozoa</taxon>
        <taxon>Arthropoda</taxon>
        <taxon>Hexapoda</taxon>
        <taxon>Insecta</taxon>
        <taxon>Pterygota</taxon>
        <taxon>Neoptera</taxon>
        <taxon>Endopterygota</taxon>
        <taxon>Coleoptera</taxon>
        <taxon>Polyphaga</taxon>
        <taxon>Cucujiformia</taxon>
        <taxon>Coccinelloidea</taxon>
        <taxon>Coccinellidae</taxon>
        <taxon>Scymninae</taxon>
        <taxon>Scymnini</taxon>
        <taxon>Cryptolaemus</taxon>
    </lineage>
</organism>
<dbReference type="PANTHER" id="PTHR43861">
    <property type="entry name" value="TRANS-ACONITATE 2-METHYLTRANSFERASE-RELATED"/>
    <property type="match status" value="1"/>
</dbReference>
<proteinExistence type="predicted"/>
<dbReference type="PANTHER" id="PTHR43861:SF1">
    <property type="entry name" value="TRANS-ACONITATE 2-METHYLTRANSFERASE"/>
    <property type="match status" value="1"/>
</dbReference>
<dbReference type="InterPro" id="IPR013217">
    <property type="entry name" value="Methyltransf_12"/>
</dbReference>
<feature type="non-terminal residue" evidence="2">
    <location>
        <position position="177"/>
    </location>
</feature>
<evidence type="ECO:0000259" key="1">
    <source>
        <dbReference type="Pfam" id="PF08242"/>
    </source>
</evidence>
<evidence type="ECO:0000313" key="3">
    <source>
        <dbReference type="Proteomes" id="UP001516400"/>
    </source>
</evidence>
<comment type="caution">
    <text evidence="2">The sequence shown here is derived from an EMBL/GenBank/DDBJ whole genome shotgun (WGS) entry which is preliminary data.</text>
</comment>
<sequence length="177" mass="20658">MDIGCGSGEVLLNVLYPLLPRNLSELVAIDIDRSMIEYCKSLKVHSEISFEQLDIAIKEFPKKFRNRFDVLFSSYCFTYVKDLGQGLLNSRNSLKPNGELLFILMFKKNQLYTTYRELSKIDRWQPLTKEYAEFVPHFSNDEPNVQLEQEFKNAGLTVINQQFIPDLHYESTAKQFV</sequence>
<keyword evidence="3" id="KW-1185">Reference proteome</keyword>